<evidence type="ECO:0000256" key="6">
    <source>
        <dbReference type="RuleBase" id="RU368080"/>
    </source>
</evidence>
<gene>
    <name evidence="9" type="ORF">B0T18DRAFT_483572</name>
</gene>
<dbReference type="EMBL" id="JAUKUD010000007">
    <property type="protein sequence ID" value="KAK0738864.1"/>
    <property type="molecule type" value="Genomic_DNA"/>
</dbReference>
<dbReference type="PANTHER" id="PTHR28005">
    <property type="entry name" value="AUTOPHAGY-RELATED PROTEIN 17"/>
    <property type="match status" value="1"/>
</dbReference>
<dbReference type="GO" id="GO:0034045">
    <property type="term" value="C:phagophore assembly site membrane"/>
    <property type="evidence" value="ECO:0007669"/>
    <property type="project" value="UniProtKB-SubCell"/>
</dbReference>
<proteinExistence type="inferred from homology"/>
<dbReference type="GO" id="GO:0030295">
    <property type="term" value="F:protein kinase activator activity"/>
    <property type="evidence" value="ECO:0007669"/>
    <property type="project" value="TreeGrafter"/>
</dbReference>
<evidence type="ECO:0000256" key="1">
    <source>
        <dbReference type="ARBA" id="ARBA00006259"/>
    </source>
</evidence>
<feature type="domain" description="Autophagy protein ATG17-like" evidence="8">
    <location>
        <begin position="59"/>
        <end position="464"/>
    </location>
</feature>
<evidence type="ECO:0000256" key="7">
    <source>
        <dbReference type="SAM" id="MobiDB-lite"/>
    </source>
</evidence>
<evidence type="ECO:0000256" key="3">
    <source>
        <dbReference type="ARBA" id="ARBA00022490"/>
    </source>
</evidence>
<accession>A0AA40BR48</accession>
<comment type="function">
    <text evidence="6">Autophagy-specific protein that functions in response to autophagy-inducing signals as a scaffold to recruit other ATG proteins to organize preautophagosomal structure (PAS) formation. Modulates the timing and magnitude of the autophagy response, such as the size of the sequestering vesicles. Plays particularly a role in pexophagy and nucleophagy.</text>
</comment>
<comment type="subcellular location">
    <subcellularLocation>
        <location evidence="6">Cytoplasm</location>
    </subcellularLocation>
    <subcellularLocation>
        <location evidence="6">Preautophagosomal structure membrane</location>
        <topology evidence="6">Peripheral membrane protein</topology>
    </subcellularLocation>
</comment>
<dbReference type="GO" id="GO:0000045">
    <property type="term" value="P:autophagosome assembly"/>
    <property type="evidence" value="ECO:0007669"/>
    <property type="project" value="TreeGrafter"/>
</dbReference>
<keyword evidence="4 6" id="KW-0072">Autophagy</keyword>
<keyword evidence="5" id="KW-0472">Membrane</keyword>
<comment type="similarity">
    <text evidence="1 6">Belongs to the ATG17 family.</text>
</comment>
<feature type="region of interest" description="Disordered" evidence="7">
    <location>
        <begin position="489"/>
        <end position="513"/>
    </location>
</feature>
<dbReference type="GO" id="GO:0060090">
    <property type="term" value="F:molecular adaptor activity"/>
    <property type="evidence" value="ECO:0007669"/>
    <property type="project" value="TreeGrafter"/>
</dbReference>
<dbReference type="AlphaFoldDB" id="A0AA40BR48"/>
<dbReference type="GO" id="GO:0034727">
    <property type="term" value="P:piecemeal microautophagy of the nucleus"/>
    <property type="evidence" value="ECO:0007669"/>
    <property type="project" value="TreeGrafter"/>
</dbReference>
<dbReference type="PANTHER" id="PTHR28005:SF1">
    <property type="entry name" value="AUTOPHAGY-RELATED PROTEIN 17"/>
    <property type="match status" value="1"/>
</dbReference>
<evidence type="ECO:0000256" key="2">
    <source>
        <dbReference type="ARBA" id="ARBA00013806"/>
    </source>
</evidence>
<evidence type="ECO:0000259" key="8">
    <source>
        <dbReference type="Pfam" id="PF04108"/>
    </source>
</evidence>
<dbReference type="InterPro" id="IPR007240">
    <property type="entry name" value="Atg17"/>
</dbReference>
<dbReference type="GO" id="GO:0000422">
    <property type="term" value="P:autophagy of mitochondrion"/>
    <property type="evidence" value="ECO:0007669"/>
    <property type="project" value="TreeGrafter"/>
</dbReference>
<feature type="compositionally biased region" description="Low complexity" evidence="7">
    <location>
        <begin position="1"/>
        <end position="11"/>
    </location>
</feature>
<keyword evidence="3 6" id="KW-0963">Cytoplasm</keyword>
<dbReference type="Proteomes" id="UP001172155">
    <property type="component" value="Unassembled WGS sequence"/>
</dbReference>
<dbReference type="GO" id="GO:1990316">
    <property type="term" value="C:Atg1/ULK1 kinase complex"/>
    <property type="evidence" value="ECO:0007669"/>
    <property type="project" value="TreeGrafter"/>
</dbReference>
<feature type="compositionally biased region" description="Basic and acidic residues" evidence="7">
    <location>
        <begin position="12"/>
        <end position="26"/>
    </location>
</feature>
<protein>
    <recommendedName>
        <fullName evidence="2 6">Autophagy-related protein 17</fullName>
    </recommendedName>
</protein>
<evidence type="ECO:0000256" key="4">
    <source>
        <dbReference type="ARBA" id="ARBA00023006"/>
    </source>
</evidence>
<comment type="caution">
    <text evidence="9">The sequence shown here is derived from an EMBL/GenBank/DDBJ whole genome shotgun (WGS) entry which is preliminary data.</text>
</comment>
<evidence type="ECO:0000256" key="5">
    <source>
        <dbReference type="ARBA" id="ARBA00023136"/>
    </source>
</evidence>
<dbReference type="InterPro" id="IPR045326">
    <property type="entry name" value="ATG17-like_dom"/>
</dbReference>
<sequence length="513" mass="57486">MSSRSASSSEPRSYHEADRHSGHDGNVDADADADASAKFDASHVPVEVLVKHLLHAKQSLSSINLVLRAHELATNARQMHEDSVVLGAQTEFLRRGIQEQTRVLHLVRKMMTRAYDHGRRDFKKLIVELDRANSLLEETMAALRNTMVDPSLRPPDEEPKCLMDFVDEKTVEGMRNALKESIKELQATQESFDRDLLRFETDIRTLKKTMSTATAASSTHSLASCQPIPDLLASLAEHSHVMAEQLTSLTQHFDMCVKAVRATEGGAALARRQAADLTEGGEPVSISGVIAEQDAHNVADLEAMDPQERAEVVQVVVDDAHEVDEVVFEIQAGLLQMEADFGALKEQTDRIRAAYLSTIAAFHVVEDIGAKLQSYVDAETEFVQRWEDEKEIVYSKVDEMSLLREFYDGYASAYGSLMLEVERRRAVQGKIANTWRKARETVDKLVESDRKEREHFRQEIGDFLPTDLWVGMIEPTRRWEVVPVEEEVEGSMGTEPSTPTLKNAKPVAPGRIR</sequence>
<keyword evidence="10" id="KW-1185">Reference proteome</keyword>
<reference evidence="9" key="1">
    <citation type="submission" date="2023-06" db="EMBL/GenBank/DDBJ databases">
        <title>Genome-scale phylogeny and comparative genomics of the fungal order Sordariales.</title>
        <authorList>
            <consortium name="Lawrence Berkeley National Laboratory"/>
            <person name="Hensen N."/>
            <person name="Bonometti L."/>
            <person name="Westerberg I."/>
            <person name="Brannstrom I.O."/>
            <person name="Guillou S."/>
            <person name="Cros-Aarteil S."/>
            <person name="Calhoun S."/>
            <person name="Haridas S."/>
            <person name="Kuo A."/>
            <person name="Mondo S."/>
            <person name="Pangilinan J."/>
            <person name="Riley R."/>
            <person name="LaButti K."/>
            <person name="Andreopoulos B."/>
            <person name="Lipzen A."/>
            <person name="Chen C."/>
            <person name="Yanf M."/>
            <person name="Daum C."/>
            <person name="Ng V."/>
            <person name="Clum A."/>
            <person name="Steindorff A."/>
            <person name="Ohm R."/>
            <person name="Martin F."/>
            <person name="Silar P."/>
            <person name="Natvig D."/>
            <person name="Lalanne C."/>
            <person name="Gautier V."/>
            <person name="Ament-velasquez S.L."/>
            <person name="Kruys A."/>
            <person name="Hutchinson M.I."/>
            <person name="Powell A.J."/>
            <person name="Barry K."/>
            <person name="Miller A.N."/>
            <person name="Grigoriev I.V."/>
            <person name="Debuchy R."/>
            <person name="Gladieux P."/>
            <person name="Thoren M.H."/>
            <person name="Johannesson H."/>
        </authorList>
    </citation>
    <scope>NUCLEOTIDE SEQUENCE</scope>
    <source>
        <strain evidence="9">SMH3187-1</strain>
    </source>
</reference>
<name>A0AA40BR48_9PEZI</name>
<dbReference type="Pfam" id="PF04108">
    <property type="entry name" value="ATG17_like"/>
    <property type="match status" value="1"/>
</dbReference>
<feature type="region of interest" description="Disordered" evidence="7">
    <location>
        <begin position="1"/>
        <end position="34"/>
    </location>
</feature>
<organism evidence="9 10">
    <name type="scientific">Schizothecium vesticola</name>
    <dbReference type="NCBI Taxonomy" id="314040"/>
    <lineage>
        <taxon>Eukaryota</taxon>
        <taxon>Fungi</taxon>
        <taxon>Dikarya</taxon>
        <taxon>Ascomycota</taxon>
        <taxon>Pezizomycotina</taxon>
        <taxon>Sordariomycetes</taxon>
        <taxon>Sordariomycetidae</taxon>
        <taxon>Sordariales</taxon>
        <taxon>Schizotheciaceae</taxon>
        <taxon>Schizothecium</taxon>
    </lineage>
</organism>
<evidence type="ECO:0000313" key="10">
    <source>
        <dbReference type="Proteomes" id="UP001172155"/>
    </source>
</evidence>
<evidence type="ECO:0000313" key="9">
    <source>
        <dbReference type="EMBL" id="KAK0738864.1"/>
    </source>
</evidence>